<comment type="caution">
    <text evidence="2">The sequence shown here is derived from an EMBL/GenBank/DDBJ whole genome shotgun (WGS) entry which is preliminary data.</text>
</comment>
<dbReference type="RefSeq" id="WP_160202061.1">
    <property type="nucleotide sequence ID" value="NZ_QXWK01000015.1"/>
</dbReference>
<dbReference type="GO" id="GO:0016810">
    <property type="term" value="F:hydrolase activity, acting on carbon-nitrogen (but not peptide) bonds"/>
    <property type="evidence" value="ECO:0007669"/>
    <property type="project" value="InterPro"/>
</dbReference>
<dbReference type="Gene3D" id="2.30.40.10">
    <property type="entry name" value="Urease, subunit C, domain 1"/>
    <property type="match status" value="1"/>
</dbReference>
<gene>
    <name evidence="2" type="ORF">D0435_08945</name>
</gene>
<dbReference type="Gene3D" id="3.20.20.140">
    <property type="entry name" value="Metal-dependent hydrolases"/>
    <property type="match status" value="1"/>
</dbReference>
<dbReference type="InterPro" id="IPR032466">
    <property type="entry name" value="Metal_Hydrolase"/>
</dbReference>
<protein>
    <submittedName>
        <fullName evidence="2">Amidohydrolase</fullName>
    </submittedName>
</protein>
<dbReference type="InterPro" id="IPR011059">
    <property type="entry name" value="Metal-dep_hydrolase_composite"/>
</dbReference>
<keyword evidence="3" id="KW-1185">Reference proteome</keyword>
<dbReference type="SUPFAM" id="SSF51556">
    <property type="entry name" value="Metallo-dependent hydrolases"/>
    <property type="match status" value="1"/>
</dbReference>
<proteinExistence type="predicted"/>
<dbReference type="InterPro" id="IPR013108">
    <property type="entry name" value="Amidohydro_3"/>
</dbReference>
<name>A0A845QM60_9FIRM</name>
<keyword evidence="2" id="KW-0378">Hydrolase</keyword>
<organism evidence="2 3">
    <name type="scientific">Anaerotruncus colihominis</name>
    <dbReference type="NCBI Taxonomy" id="169435"/>
    <lineage>
        <taxon>Bacteria</taxon>
        <taxon>Bacillati</taxon>
        <taxon>Bacillota</taxon>
        <taxon>Clostridia</taxon>
        <taxon>Eubacteriales</taxon>
        <taxon>Oscillospiraceae</taxon>
        <taxon>Anaerotruncus</taxon>
    </lineage>
</organism>
<dbReference type="AlphaFoldDB" id="A0A845QM60"/>
<dbReference type="EMBL" id="QXWK01000015">
    <property type="protein sequence ID" value="NBH61777.1"/>
    <property type="molecule type" value="Genomic_DNA"/>
</dbReference>
<evidence type="ECO:0000259" key="1">
    <source>
        <dbReference type="Pfam" id="PF07969"/>
    </source>
</evidence>
<dbReference type="CDD" id="cd01300">
    <property type="entry name" value="YtcJ_like"/>
    <property type="match status" value="1"/>
</dbReference>
<feature type="domain" description="Amidohydrolase 3" evidence="1">
    <location>
        <begin position="52"/>
        <end position="532"/>
    </location>
</feature>
<accession>A0A845QM60</accession>
<evidence type="ECO:0000313" key="2">
    <source>
        <dbReference type="EMBL" id="NBH61777.1"/>
    </source>
</evidence>
<dbReference type="SUPFAM" id="SSF51338">
    <property type="entry name" value="Composite domain of metallo-dependent hydrolases"/>
    <property type="match status" value="1"/>
</dbReference>
<dbReference type="PANTHER" id="PTHR22642:SF2">
    <property type="entry name" value="PROTEIN LONG AFTER FAR-RED 3"/>
    <property type="match status" value="1"/>
</dbReference>
<evidence type="ECO:0000313" key="3">
    <source>
        <dbReference type="Proteomes" id="UP000446866"/>
    </source>
</evidence>
<sequence>MNRTFYYNGTMITMDSDHPMAANFLVEDGVIQAVDVDEEDIGFTRQDEMTEWVDLQGRVVTPGFHDSHMHLVEYGYNQRYCVDLSEAVSAEDVVRRMRAFIAEQQIPAGSWIIGSRWNQEHFPDKRLLSREDLDRVSDCHYVFAKRVCIHIAAVNSKVLELAGIDHNTYLDNQNIGRYPDGMPDGRIYEDAIADMVLVHKPALSVKEIEQMIEETLREIKARGFTAVQCDDMKAFSDFTSKERILRAYDNLRKQQRLPVRVFAQIQVSSLEEFRQLQKILVEIADDQWFSWKRLKLILDGSLGAETAALTVPYRNRRQRGLLNFSDAELELLVRESYESGMQLLCHCIGDRAMEQAIRVITPFQNKYGTDCRPRLVHCQIATEPLLDRMAQAGILADIQPAFVPTDYAVAEQKLDLRQAYALYAWRTMLEKGMMISGSSDCPVERCDALYGMQAAVTRMDLQGRPTGGFLPEERLSPYEALALYTKAPAYTVKMEGQMGRIAPGYFGDFTVLDGNPLLVPPQQIHSISIVETHCGA</sequence>
<dbReference type="Gene3D" id="3.10.310.70">
    <property type="match status" value="1"/>
</dbReference>
<dbReference type="Pfam" id="PF07969">
    <property type="entry name" value="Amidohydro_3"/>
    <property type="match status" value="1"/>
</dbReference>
<reference evidence="2 3" key="1">
    <citation type="submission" date="2018-08" db="EMBL/GenBank/DDBJ databases">
        <title>Murine metabolic-syndrome-specific gut microbial biobank.</title>
        <authorList>
            <person name="Liu C."/>
        </authorList>
    </citation>
    <scope>NUCLEOTIDE SEQUENCE [LARGE SCALE GENOMIC DNA]</scope>
    <source>
        <strain evidence="2 3">28</strain>
    </source>
</reference>
<dbReference type="Proteomes" id="UP000446866">
    <property type="component" value="Unassembled WGS sequence"/>
</dbReference>
<dbReference type="InterPro" id="IPR033932">
    <property type="entry name" value="YtcJ-like"/>
</dbReference>
<dbReference type="PANTHER" id="PTHR22642">
    <property type="entry name" value="IMIDAZOLONEPROPIONASE"/>
    <property type="match status" value="1"/>
</dbReference>